<dbReference type="PANTHER" id="PTHR31945">
    <property type="entry name" value="TRANSCRIPTION FACTOR SCREAM2-RELATED"/>
    <property type="match status" value="1"/>
</dbReference>
<evidence type="ECO:0000256" key="4">
    <source>
        <dbReference type="ARBA" id="ARBA00023242"/>
    </source>
</evidence>
<protein>
    <recommendedName>
        <fullName evidence="5">BHLH domain-containing protein</fullName>
    </recommendedName>
</protein>
<keyword evidence="4" id="KW-0539">Nucleus</keyword>
<dbReference type="AlphaFoldDB" id="A0A835LSI6"/>
<comment type="subcellular location">
    <subcellularLocation>
        <location evidence="1">Nucleus</location>
    </subcellularLocation>
</comment>
<proteinExistence type="predicted"/>
<dbReference type="SUPFAM" id="SSF47459">
    <property type="entry name" value="HLH, helix-loop-helix DNA-binding domain"/>
    <property type="match status" value="1"/>
</dbReference>
<dbReference type="PROSITE" id="PS50888">
    <property type="entry name" value="BHLH"/>
    <property type="match status" value="1"/>
</dbReference>
<feature type="domain" description="BHLH" evidence="5">
    <location>
        <begin position="54"/>
        <end position="88"/>
    </location>
</feature>
<dbReference type="GO" id="GO:0043565">
    <property type="term" value="F:sequence-specific DNA binding"/>
    <property type="evidence" value="ECO:0007669"/>
    <property type="project" value="TreeGrafter"/>
</dbReference>
<name>A0A835LSI6_9MAGN</name>
<organism evidence="6 7">
    <name type="scientific">Coptis chinensis</name>
    <dbReference type="NCBI Taxonomy" id="261450"/>
    <lineage>
        <taxon>Eukaryota</taxon>
        <taxon>Viridiplantae</taxon>
        <taxon>Streptophyta</taxon>
        <taxon>Embryophyta</taxon>
        <taxon>Tracheophyta</taxon>
        <taxon>Spermatophyta</taxon>
        <taxon>Magnoliopsida</taxon>
        <taxon>Ranunculales</taxon>
        <taxon>Ranunculaceae</taxon>
        <taxon>Coptidoideae</taxon>
        <taxon>Coptis</taxon>
    </lineage>
</organism>
<keyword evidence="7" id="KW-1185">Reference proteome</keyword>
<dbReference type="InterPro" id="IPR036638">
    <property type="entry name" value="HLH_DNA-bd_sf"/>
</dbReference>
<dbReference type="InterPro" id="IPR051358">
    <property type="entry name" value="TF_AMS/ICE1/BHLH6-like"/>
</dbReference>
<dbReference type="InterPro" id="IPR011598">
    <property type="entry name" value="bHLH_dom"/>
</dbReference>
<evidence type="ECO:0000259" key="5">
    <source>
        <dbReference type="PROSITE" id="PS50888"/>
    </source>
</evidence>
<dbReference type="GO" id="GO:0003700">
    <property type="term" value="F:DNA-binding transcription factor activity"/>
    <property type="evidence" value="ECO:0007669"/>
    <property type="project" value="TreeGrafter"/>
</dbReference>
<dbReference type="PANTHER" id="PTHR31945:SF129">
    <property type="entry name" value="TRANSCRIPTION FACTOR SCREAM2"/>
    <property type="match status" value="1"/>
</dbReference>
<dbReference type="EMBL" id="JADFTS010000005">
    <property type="protein sequence ID" value="KAF9606563.1"/>
    <property type="molecule type" value="Genomic_DNA"/>
</dbReference>
<keyword evidence="2" id="KW-0805">Transcription regulation</keyword>
<dbReference type="GO" id="GO:0046983">
    <property type="term" value="F:protein dimerization activity"/>
    <property type="evidence" value="ECO:0007669"/>
    <property type="project" value="InterPro"/>
</dbReference>
<dbReference type="GO" id="GO:0005634">
    <property type="term" value="C:nucleus"/>
    <property type="evidence" value="ECO:0007669"/>
    <property type="project" value="UniProtKB-SubCell"/>
</dbReference>
<evidence type="ECO:0000256" key="2">
    <source>
        <dbReference type="ARBA" id="ARBA00023015"/>
    </source>
</evidence>
<keyword evidence="3" id="KW-0804">Transcription</keyword>
<dbReference type="OrthoDB" id="1939369at2759"/>
<evidence type="ECO:0000313" key="7">
    <source>
        <dbReference type="Proteomes" id="UP000631114"/>
    </source>
</evidence>
<dbReference type="Proteomes" id="UP000631114">
    <property type="component" value="Unassembled WGS sequence"/>
</dbReference>
<evidence type="ECO:0000313" key="6">
    <source>
        <dbReference type="EMBL" id="KAF9606563.1"/>
    </source>
</evidence>
<sequence>MYMIVAMNMLSIDSSPCLPSMEGMELMILRLSNRKATFVSSSGVFTFLKGKKTEPPPKNLMAERHRRKKLNDRLYMMRSVVPKIRKLR</sequence>
<evidence type="ECO:0000256" key="3">
    <source>
        <dbReference type="ARBA" id="ARBA00023163"/>
    </source>
</evidence>
<comment type="caution">
    <text evidence="6">The sequence shown here is derived from an EMBL/GenBank/DDBJ whole genome shotgun (WGS) entry which is preliminary data.</text>
</comment>
<reference evidence="6 7" key="1">
    <citation type="submission" date="2020-10" db="EMBL/GenBank/DDBJ databases">
        <title>The Coptis chinensis genome and diversification of protoberbering-type alkaloids.</title>
        <authorList>
            <person name="Wang B."/>
            <person name="Shu S."/>
            <person name="Song C."/>
            <person name="Liu Y."/>
        </authorList>
    </citation>
    <scope>NUCLEOTIDE SEQUENCE [LARGE SCALE GENOMIC DNA]</scope>
    <source>
        <strain evidence="6">HL-2020</strain>
        <tissue evidence="6">Leaf</tissue>
    </source>
</reference>
<evidence type="ECO:0000256" key="1">
    <source>
        <dbReference type="ARBA" id="ARBA00004123"/>
    </source>
</evidence>
<accession>A0A835LSI6</accession>
<gene>
    <name evidence="6" type="ORF">IFM89_026623</name>
</gene>